<dbReference type="PANTHER" id="PTHR21310:SF56">
    <property type="entry name" value="AMINOGLYCOSIDE PHOSPHOTRANSFERASE DOMAIN-CONTAINING PROTEIN"/>
    <property type="match status" value="1"/>
</dbReference>
<dbReference type="Proteomes" id="UP000799770">
    <property type="component" value="Unassembled WGS sequence"/>
</dbReference>
<sequence>MNSPKLLSQCDSLQSERWNEIQLEVENVSASVEDDSCSVASYDSKASTINNGHESFETFQHKVKDLVRSVLMLSDEYTIETDYIRGGSFNRVVGITIIPAESDSATIAWKKFKSVFQKALGHSSKQKISAPSGYVLRIPRRCHTEAFEQDRVNLEFVSHQVPYPVPRVVAHSQESQNPIGTGYLLQTRIAGQSLTDLFPSLNAAHWRSATRQITQIMMDIGKITNPCPGLIDTRNTTNKLKHNVRIAAFPIMTGDFFDTDPTLSKPQTTYELLMEMFRQQQENYGIESDMPTWERVQLVITQMHNLGLLPDEDHFHLVHLDIAFRNLMATITSDTEVQITGIIDWDETEFAPKFVSHKAPIFLWAKSHWDEEQALEDPEDLEDGENKKIFEQMAGPEYLKYAYGLEYIVARVIWQVLRYGMGERITREHLIEYLDKFEKLHPPEASS</sequence>
<dbReference type="InterPro" id="IPR002575">
    <property type="entry name" value="Aminoglycoside_PTrfase"/>
</dbReference>
<dbReference type="OrthoDB" id="10003767at2759"/>
<dbReference type="InterPro" id="IPR011009">
    <property type="entry name" value="Kinase-like_dom_sf"/>
</dbReference>
<evidence type="ECO:0000313" key="2">
    <source>
        <dbReference type="EMBL" id="KAF2109366.1"/>
    </source>
</evidence>
<dbReference type="AlphaFoldDB" id="A0A6A5YQF0"/>
<proteinExistence type="predicted"/>
<protein>
    <recommendedName>
        <fullName evidence="1">Aminoglycoside phosphotransferase domain-containing protein</fullName>
    </recommendedName>
</protein>
<gene>
    <name evidence="2" type="ORF">BDV96DRAFT_651803</name>
</gene>
<keyword evidence="3" id="KW-1185">Reference proteome</keyword>
<dbReference type="EMBL" id="ML977342">
    <property type="protein sequence ID" value="KAF2109366.1"/>
    <property type="molecule type" value="Genomic_DNA"/>
</dbReference>
<dbReference type="Pfam" id="PF01636">
    <property type="entry name" value="APH"/>
    <property type="match status" value="1"/>
</dbReference>
<dbReference type="SUPFAM" id="SSF56112">
    <property type="entry name" value="Protein kinase-like (PK-like)"/>
    <property type="match status" value="1"/>
</dbReference>
<accession>A0A6A5YQF0</accession>
<evidence type="ECO:0000313" key="3">
    <source>
        <dbReference type="Proteomes" id="UP000799770"/>
    </source>
</evidence>
<name>A0A6A5YQF0_9PLEO</name>
<feature type="domain" description="Aminoglycoside phosphotransferase" evidence="1">
    <location>
        <begin position="133"/>
        <end position="349"/>
    </location>
</feature>
<dbReference type="PANTHER" id="PTHR21310">
    <property type="entry name" value="AMINOGLYCOSIDE PHOSPHOTRANSFERASE-RELATED-RELATED"/>
    <property type="match status" value="1"/>
</dbReference>
<evidence type="ECO:0000259" key="1">
    <source>
        <dbReference type="Pfam" id="PF01636"/>
    </source>
</evidence>
<dbReference type="InterPro" id="IPR051678">
    <property type="entry name" value="AGP_Transferase"/>
</dbReference>
<organism evidence="2 3">
    <name type="scientific">Lophiotrema nucula</name>
    <dbReference type="NCBI Taxonomy" id="690887"/>
    <lineage>
        <taxon>Eukaryota</taxon>
        <taxon>Fungi</taxon>
        <taxon>Dikarya</taxon>
        <taxon>Ascomycota</taxon>
        <taxon>Pezizomycotina</taxon>
        <taxon>Dothideomycetes</taxon>
        <taxon>Pleosporomycetidae</taxon>
        <taxon>Pleosporales</taxon>
        <taxon>Lophiotremataceae</taxon>
        <taxon>Lophiotrema</taxon>
    </lineage>
</organism>
<reference evidence="2" key="1">
    <citation type="journal article" date="2020" name="Stud. Mycol.">
        <title>101 Dothideomycetes genomes: a test case for predicting lifestyles and emergence of pathogens.</title>
        <authorList>
            <person name="Haridas S."/>
            <person name="Albert R."/>
            <person name="Binder M."/>
            <person name="Bloem J."/>
            <person name="Labutti K."/>
            <person name="Salamov A."/>
            <person name="Andreopoulos B."/>
            <person name="Baker S."/>
            <person name="Barry K."/>
            <person name="Bills G."/>
            <person name="Bluhm B."/>
            <person name="Cannon C."/>
            <person name="Castanera R."/>
            <person name="Culley D."/>
            <person name="Daum C."/>
            <person name="Ezra D."/>
            <person name="Gonzalez J."/>
            <person name="Henrissat B."/>
            <person name="Kuo A."/>
            <person name="Liang C."/>
            <person name="Lipzen A."/>
            <person name="Lutzoni F."/>
            <person name="Magnuson J."/>
            <person name="Mondo S."/>
            <person name="Nolan M."/>
            <person name="Ohm R."/>
            <person name="Pangilinan J."/>
            <person name="Park H.-J."/>
            <person name="Ramirez L."/>
            <person name="Alfaro M."/>
            <person name="Sun H."/>
            <person name="Tritt A."/>
            <person name="Yoshinaga Y."/>
            <person name="Zwiers L.-H."/>
            <person name="Turgeon B."/>
            <person name="Goodwin S."/>
            <person name="Spatafora J."/>
            <person name="Crous P."/>
            <person name="Grigoriev I."/>
        </authorList>
    </citation>
    <scope>NUCLEOTIDE SEQUENCE</scope>
    <source>
        <strain evidence="2">CBS 627.86</strain>
    </source>
</reference>